<dbReference type="PRINTS" id="PR00620">
    <property type="entry name" value="HISTONEH2A"/>
</dbReference>
<sequence>MKGGARKQGKGKRKASKRISRSQKAGLKFPVGRIARFLKAGRYAKRVGTGAPVYLSAVLQYLAEEVLELAGNVAMDNKRKRIIPRNIQLAVRNDRELSELFGPFCFTMGTWFVAPLSRVGNPRARLRGGEDEQGQHPPGDLQTQPGGHRVKINLIGGSFLDFLLASATALSSGVKASWMREQMQSGDSSRPDESCGSR</sequence>
<dbReference type="InterPro" id="IPR009072">
    <property type="entry name" value="Histone-fold"/>
</dbReference>
<keyword evidence="4 8" id="KW-0158">Chromosome</keyword>
<dbReference type="STRING" id="22663.A0A2I0LC06"/>
<keyword evidence="5 8" id="KW-0238">DNA-binding</keyword>
<proteinExistence type="inferred from homology"/>
<gene>
    <name evidence="11" type="ORF">CRG98_001390</name>
</gene>
<evidence type="ECO:0000256" key="8">
    <source>
        <dbReference type="RuleBase" id="RU003767"/>
    </source>
</evidence>
<dbReference type="GO" id="GO:0003677">
    <property type="term" value="F:DNA binding"/>
    <property type="evidence" value="ECO:0007669"/>
    <property type="project" value="UniProtKB-KW"/>
</dbReference>
<evidence type="ECO:0000256" key="1">
    <source>
        <dbReference type="ARBA" id="ARBA00004123"/>
    </source>
</evidence>
<comment type="caution">
    <text evidence="11">The sequence shown here is derived from an EMBL/GenBank/DDBJ whole genome shotgun (WGS) entry which is preliminary data.</text>
</comment>
<name>A0A2I0LC06_PUNGR</name>
<dbReference type="PROSITE" id="PS00046">
    <property type="entry name" value="HISTONE_H2A"/>
    <property type="match status" value="1"/>
</dbReference>
<evidence type="ECO:0000256" key="2">
    <source>
        <dbReference type="ARBA" id="ARBA00004286"/>
    </source>
</evidence>
<organism evidence="11 12">
    <name type="scientific">Punica granatum</name>
    <name type="common">Pomegranate</name>
    <dbReference type="NCBI Taxonomy" id="22663"/>
    <lineage>
        <taxon>Eukaryota</taxon>
        <taxon>Viridiplantae</taxon>
        <taxon>Streptophyta</taxon>
        <taxon>Embryophyta</taxon>
        <taxon>Tracheophyta</taxon>
        <taxon>Spermatophyta</taxon>
        <taxon>Magnoliopsida</taxon>
        <taxon>eudicotyledons</taxon>
        <taxon>Gunneridae</taxon>
        <taxon>Pentapetalae</taxon>
        <taxon>rosids</taxon>
        <taxon>malvids</taxon>
        <taxon>Myrtales</taxon>
        <taxon>Lythraceae</taxon>
        <taxon>Punica</taxon>
    </lineage>
</organism>
<evidence type="ECO:0000313" key="11">
    <source>
        <dbReference type="EMBL" id="PKI78219.1"/>
    </source>
</evidence>
<evidence type="ECO:0000259" key="10">
    <source>
        <dbReference type="Pfam" id="PF00125"/>
    </source>
</evidence>
<feature type="region of interest" description="Disordered" evidence="9">
    <location>
        <begin position="123"/>
        <end position="147"/>
    </location>
</feature>
<dbReference type="InterPro" id="IPR007125">
    <property type="entry name" value="H2A/H2B/H3"/>
</dbReference>
<dbReference type="FunFam" id="1.10.20.10:FF:000103">
    <property type="entry name" value="Histone H2A type 1"/>
    <property type="match status" value="1"/>
</dbReference>
<dbReference type="GO" id="GO:0030527">
    <property type="term" value="F:structural constituent of chromatin"/>
    <property type="evidence" value="ECO:0007669"/>
    <property type="project" value="InterPro"/>
</dbReference>
<feature type="region of interest" description="Disordered" evidence="9">
    <location>
        <begin position="1"/>
        <end position="22"/>
    </location>
</feature>
<comment type="subunit">
    <text evidence="8">The nucleosome is a histone octamer containing two molecules each of H2A, H2B, H3 and H4 assembled in one H3-H4 heterotetramer and two H2A-H2B heterodimers. The octamer wraps approximately 147 bp of DNA.</text>
</comment>
<accession>A0A2I0LC06</accession>
<dbReference type="EMBL" id="PGOL01000058">
    <property type="protein sequence ID" value="PKI78219.1"/>
    <property type="molecule type" value="Genomic_DNA"/>
</dbReference>
<keyword evidence="7 8" id="KW-0544">Nucleosome core</keyword>
<dbReference type="SUPFAM" id="SSF47113">
    <property type="entry name" value="Histone-fold"/>
    <property type="match status" value="1"/>
</dbReference>
<dbReference type="Gene3D" id="1.10.20.10">
    <property type="entry name" value="Histone, subunit A"/>
    <property type="match status" value="1"/>
</dbReference>
<protein>
    <recommendedName>
        <fullName evidence="8">Histone H2A</fullName>
    </recommendedName>
</protein>
<comment type="similarity">
    <text evidence="3 8">Belongs to the histone H2A family.</text>
</comment>
<dbReference type="Pfam" id="PF00125">
    <property type="entry name" value="Histone"/>
    <property type="match status" value="1"/>
</dbReference>
<evidence type="ECO:0000313" key="12">
    <source>
        <dbReference type="Proteomes" id="UP000233551"/>
    </source>
</evidence>
<feature type="compositionally biased region" description="Basic residues" evidence="9">
    <location>
        <begin position="1"/>
        <end position="21"/>
    </location>
</feature>
<dbReference type="GO" id="GO:0046982">
    <property type="term" value="F:protein heterodimerization activity"/>
    <property type="evidence" value="ECO:0007669"/>
    <property type="project" value="InterPro"/>
</dbReference>
<evidence type="ECO:0000256" key="3">
    <source>
        <dbReference type="ARBA" id="ARBA00010691"/>
    </source>
</evidence>
<dbReference type="Proteomes" id="UP000233551">
    <property type="component" value="Unassembled WGS sequence"/>
</dbReference>
<dbReference type="PANTHER" id="PTHR23430">
    <property type="entry name" value="HISTONE H2A"/>
    <property type="match status" value="1"/>
</dbReference>
<evidence type="ECO:0000256" key="5">
    <source>
        <dbReference type="ARBA" id="ARBA00023125"/>
    </source>
</evidence>
<dbReference type="CDD" id="cd00074">
    <property type="entry name" value="HFD_H2A"/>
    <property type="match status" value="1"/>
</dbReference>
<dbReference type="AlphaFoldDB" id="A0A2I0LC06"/>
<dbReference type="GO" id="GO:0000786">
    <property type="term" value="C:nucleosome"/>
    <property type="evidence" value="ECO:0007669"/>
    <property type="project" value="UniProtKB-KW"/>
</dbReference>
<keyword evidence="6 8" id="KW-0539">Nucleus</keyword>
<evidence type="ECO:0000256" key="9">
    <source>
        <dbReference type="SAM" id="MobiDB-lite"/>
    </source>
</evidence>
<dbReference type="GO" id="GO:0005634">
    <property type="term" value="C:nucleus"/>
    <property type="evidence" value="ECO:0007669"/>
    <property type="project" value="UniProtKB-SubCell"/>
</dbReference>
<evidence type="ECO:0000256" key="7">
    <source>
        <dbReference type="ARBA" id="ARBA00023269"/>
    </source>
</evidence>
<dbReference type="InterPro" id="IPR032458">
    <property type="entry name" value="Histone_H2A_CS"/>
</dbReference>
<dbReference type="SMART" id="SM00414">
    <property type="entry name" value="H2A"/>
    <property type="match status" value="1"/>
</dbReference>
<feature type="domain" description="Core Histone H2A/H2B/H3" evidence="10">
    <location>
        <begin position="10"/>
        <end position="92"/>
    </location>
</feature>
<evidence type="ECO:0000256" key="4">
    <source>
        <dbReference type="ARBA" id="ARBA00022454"/>
    </source>
</evidence>
<dbReference type="InterPro" id="IPR002119">
    <property type="entry name" value="Histone_H2A"/>
</dbReference>
<reference evidence="11 12" key="1">
    <citation type="submission" date="2017-11" db="EMBL/GenBank/DDBJ databases">
        <title>De-novo sequencing of pomegranate (Punica granatum L.) genome.</title>
        <authorList>
            <person name="Akparov Z."/>
            <person name="Amiraslanov A."/>
            <person name="Hajiyeva S."/>
            <person name="Abbasov M."/>
            <person name="Kaur K."/>
            <person name="Hamwieh A."/>
            <person name="Solovyev V."/>
            <person name="Salamov A."/>
            <person name="Braich B."/>
            <person name="Kosarev P."/>
            <person name="Mahmoud A."/>
            <person name="Hajiyev E."/>
            <person name="Babayeva S."/>
            <person name="Izzatullayeva V."/>
            <person name="Mammadov A."/>
            <person name="Mammadov A."/>
            <person name="Sharifova S."/>
            <person name="Ojaghi J."/>
            <person name="Eynullazada K."/>
            <person name="Bayramov B."/>
            <person name="Abdulazimova A."/>
            <person name="Shahmuradov I."/>
        </authorList>
    </citation>
    <scope>NUCLEOTIDE SEQUENCE [LARGE SCALE GENOMIC DNA]</scope>
    <source>
        <strain evidence="12">cv. AG2017</strain>
        <tissue evidence="11">Leaf</tissue>
    </source>
</reference>
<keyword evidence="12" id="KW-1185">Reference proteome</keyword>
<evidence type="ECO:0000256" key="6">
    <source>
        <dbReference type="ARBA" id="ARBA00023242"/>
    </source>
</evidence>
<comment type="subcellular location">
    <subcellularLocation>
        <location evidence="2">Chromosome</location>
    </subcellularLocation>
    <subcellularLocation>
        <location evidence="1 8">Nucleus</location>
    </subcellularLocation>
</comment>